<keyword evidence="7 13" id="KW-1133">Transmembrane helix</keyword>
<proteinExistence type="inferred from homology"/>
<dbReference type="EMBL" id="JABFTP020000062">
    <property type="protein sequence ID" value="KAL3273851.1"/>
    <property type="molecule type" value="Genomic_DNA"/>
</dbReference>
<accession>A0ABD2N6J3</accession>
<comment type="similarity">
    <text evidence="2 13">Belongs to the integrin alpha chain family.</text>
</comment>
<evidence type="ECO:0000256" key="12">
    <source>
        <dbReference type="PROSITE-ProRule" id="PRU00803"/>
    </source>
</evidence>
<evidence type="ECO:0000259" key="15">
    <source>
        <dbReference type="Pfam" id="PF20805"/>
    </source>
</evidence>
<dbReference type="Gene3D" id="2.130.10.130">
    <property type="entry name" value="Integrin alpha, N-terminal"/>
    <property type="match status" value="1"/>
</dbReference>
<evidence type="ECO:0000256" key="5">
    <source>
        <dbReference type="ARBA" id="ARBA00022737"/>
    </source>
</evidence>
<dbReference type="Pfam" id="PF08441">
    <property type="entry name" value="Integrin_A_Ig_1"/>
    <property type="match status" value="1"/>
</dbReference>
<dbReference type="InterPro" id="IPR013517">
    <property type="entry name" value="FG-GAP"/>
</dbReference>
<evidence type="ECO:0000313" key="17">
    <source>
        <dbReference type="EMBL" id="KAL3273851.1"/>
    </source>
</evidence>
<evidence type="ECO:0008006" key="19">
    <source>
        <dbReference type="Google" id="ProtNLM"/>
    </source>
</evidence>
<feature type="repeat" description="FG-GAP" evidence="12">
    <location>
        <begin position="219"/>
        <end position="275"/>
    </location>
</feature>
<evidence type="ECO:0000256" key="7">
    <source>
        <dbReference type="ARBA" id="ARBA00022989"/>
    </source>
</evidence>
<dbReference type="InterPro" id="IPR000413">
    <property type="entry name" value="Integrin_alpha"/>
</dbReference>
<keyword evidence="8 13" id="KW-0401">Integrin</keyword>
<dbReference type="InterPro" id="IPR032695">
    <property type="entry name" value="Integrin_dom_sf"/>
</dbReference>
<dbReference type="SMART" id="SM00191">
    <property type="entry name" value="Int_alpha"/>
    <property type="match status" value="3"/>
</dbReference>
<dbReference type="GO" id="GO:0031589">
    <property type="term" value="P:cell-substrate adhesion"/>
    <property type="evidence" value="ECO:0007669"/>
    <property type="project" value="UniProtKB-ARBA"/>
</dbReference>
<gene>
    <name evidence="17" type="ORF">HHI36_015277</name>
</gene>
<dbReference type="InterPro" id="IPR018184">
    <property type="entry name" value="Integrin_alpha_C_CS"/>
</dbReference>
<feature type="repeat" description="FG-GAP" evidence="12">
    <location>
        <begin position="158"/>
        <end position="218"/>
    </location>
</feature>
<dbReference type="Gene3D" id="2.60.40.1510">
    <property type="entry name" value="ntegrin, alpha v. Chain A, domain 3"/>
    <property type="match status" value="1"/>
</dbReference>
<dbReference type="SUPFAM" id="SSF69179">
    <property type="entry name" value="Integrin domains"/>
    <property type="match status" value="3"/>
</dbReference>
<keyword evidence="6 13" id="KW-0130">Cell adhesion</keyword>
<dbReference type="Gene3D" id="2.60.40.1460">
    <property type="entry name" value="Integrin domains. Chain A, domain 2"/>
    <property type="match status" value="1"/>
</dbReference>
<evidence type="ECO:0000259" key="16">
    <source>
        <dbReference type="Pfam" id="PF20806"/>
    </source>
</evidence>
<keyword evidence="18" id="KW-1185">Reference proteome</keyword>
<dbReference type="AlphaFoldDB" id="A0ABD2N6J3"/>
<feature type="repeat" description="FG-GAP" evidence="12">
    <location>
        <begin position="276"/>
        <end position="337"/>
    </location>
</feature>
<sequence length="923" mass="103650">MVCAHRYIQSERLDLHHYGFGLCYVLNQDLKIEDVLEPCKGKPVEGLHLQYAFCQVGTSLALLENGMAVMGAPGPLAWKGTVFAKQISGDYVKRDKTLYHGPLENGNVTEKYSYLGMSSEGGRFFGKNKINLVSGAPRSKNIGEVIFFDQILHEPFMEVKLRLRGDQFASSFGYEILATDINNDGFDDLLVSAPFYYEENTVGGAVYIYLHLRNCTSEKCPRTVLKGKSESRFGFAMAALGDINRDGFNDVAIGAPYEGNGVVYVYLGSKDGLQSTPSQIITSKNFKSLGYSLSAGLDMDNNKYPDLLVGAYESDIVVLYKTRPIIDISIKIDGDLKNINATKKGCPADPLNLNNTCFSIKCCFSINEDVKNDFKVSYHIEEVLENQKRSRIWFQNKKFPDIKHHYKNISGISVRRAKRENCQSETVYINEGVRDILSPIVFNVKYEVENDKVNSPILNKTAFQQFEATFQKDCGGDDICESFLIVTAECLGNFPKSDDQYILNLGENEELQIEINVTNTGDAAYEAKLFFSYPQESLSYISLALLDKHDSSDCSLLNDSMVNCTLGNPFPSGKTTIIRMRFEVLKSANPILDFHVFANSTSKELSNFTAMSFSAALEKKADFQLKGKSLTTHVFFGGETKVDLTMQSLEDIGAQVKHRYQISNNGQWTLQNVTVNISWPYQVQSNRIQGKWLLYLESTPQVDDGYCWVDPPSAVNPLRLTSTFIPPIEEAENVTSPPLNFTEDVQYLRRKREAEFVAAPERLIDARGNNVVKLDCRAGTARCVKIFCFFKKLSKDDQKTIDIVSRIWNSTLTEDYSNSDWVSIVSNAEIAVNDNTISMNSEVKNFDEVETIGYPMVVPPESQVSFWIILISIALGVLLLILLLFALYKFGFFERNRVDRTLSGNLKKNGESESLIQINDGKK</sequence>
<keyword evidence="10 13" id="KW-0675">Receptor</keyword>
<evidence type="ECO:0000256" key="9">
    <source>
        <dbReference type="ARBA" id="ARBA00023136"/>
    </source>
</evidence>
<evidence type="ECO:0000256" key="11">
    <source>
        <dbReference type="ARBA" id="ARBA00023180"/>
    </source>
</evidence>
<dbReference type="PROSITE" id="PS00242">
    <property type="entry name" value="INTEGRIN_ALPHA"/>
    <property type="match status" value="1"/>
</dbReference>
<evidence type="ECO:0000256" key="13">
    <source>
        <dbReference type="RuleBase" id="RU003762"/>
    </source>
</evidence>
<evidence type="ECO:0000259" key="14">
    <source>
        <dbReference type="Pfam" id="PF08441"/>
    </source>
</evidence>
<dbReference type="Gene3D" id="2.60.40.1530">
    <property type="entry name" value="ntegrin, alpha v. Chain A, domain 4"/>
    <property type="match status" value="1"/>
</dbReference>
<evidence type="ECO:0000256" key="8">
    <source>
        <dbReference type="ARBA" id="ARBA00023037"/>
    </source>
</evidence>
<comment type="caution">
    <text evidence="17">The sequence shown here is derived from an EMBL/GenBank/DDBJ whole genome shotgun (WGS) entry which is preliminary data.</text>
</comment>
<dbReference type="PRINTS" id="PR01185">
    <property type="entry name" value="INTEGRINA"/>
</dbReference>
<dbReference type="PANTHER" id="PTHR23220">
    <property type="entry name" value="INTEGRIN ALPHA"/>
    <property type="match status" value="1"/>
</dbReference>
<dbReference type="GO" id="GO:0007157">
    <property type="term" value="P:heterophilic cell-cell adhesion via plasma membrane cell adhesion molecules"/>
    <property type="evidence" value="ECO:0007669"/>
    <property type="project" value="UniProtKB-ARBA"/>
</dbReference>
<keyword evidence="5" id="KW-0677">Repeat</keyword>
<evidence type="ECO:0000256" key="2">
    <source>
        <dbReference type="ARBA" id="ARBA00008054"/>
    </source>
</evidence>
<keyword evidence="11" id="KW-0325">Glycoprotein</keyword>
<feature type="transmembrane region" description="Helical" evidence="13">
    <location>
        <begin position="864"/>
        <end position="888"/>
    </location>
</feature>
<keyword evidence="9 13" id="KW-0472">Membrane</keyword>
<keyword evidence="4" id="KW-0732">Signal</keyword>
<evidence type="ECO:0000256" key="3">
    <source>
        <dbReference type="ARBA" id="ARBA00022692"/>
    </source>
</evidence>
<dbReference type="InterPro" id="IPR013519">
    <property type="entry name" value="Int_alpha_beta-p"/>
</dbReference>
<evidence type="ECO:0000256" key="6">
    <source>
        <dbReference type="ARBA" id="ARBA00022889"/>
    </source>
</evidence>
<dbReference type="GO" id="GO:0016020">
    <property type="term" value="C:membrane"/>
    <property type="evidence" value="ECO:0007669"/>
    <property type="project" value="UniProtKB-SubCell"/>
</dbReference>
<dbReference type="Proteomes" id="UP001516400">
    <property type="component" value="Unassembled WGS sequence"/>
</dbReference>
<evidence type="ECO:0000256" key="4">
    <source>
        <dbReference type="ARBA" id="ARBA00022729"/>
    </source>
</evidence>
<feature type="domain" description="Integrin alpha second immunoglobulin-like" evidence="15">
    <location>
        <begin position="474"/>
        <end position="614"/>
    </location>
</feature>
<dbReference type="GO" id="GO:0048513">
    <property type="term" value="P:animal organ development"/>
    <property type="evidence" value="ECO:0007669"/>
    <property type="project" value="UniProtKB-ARBA"/>
</dbReference>
<dbReference type="InterPro" id="IPR048285">
    <property type="entry name" value="Integrin_alpha_Ig-like_2"/>
</dbReference>
<evidence type="ECO:0000256" key="10">
    <source>
        <dbReference type="ARBA" id="ARBA00023170"/>
    </source>
</evidence>
<dbReference type="PANTHER" id="PTHR23220:SF122">
    <property type="entry name" value="INTEGRIN ALPHA-PS1"/>
    <property type="match status" value="1"/>
</dbReference>
<dbReference type="Pfam" id="PF20806">
    <property type="entry name" value="Integrin_A_Ig_3"/>
    <property type="match status" value="1"/>
</dbReference>
<dbReference type="InterPro" id="IPR013649">
    <property type="entry name" value="Integrin_alpha_Ig-like_1"/>
</dbReference>
<protein>
    <recommendedName>
        <fullName evidence="19">Integrin alpha-2 domain-containing protein</fullName>
    </recommendedName>
</protein>
<dbReference type="Pfam" id="PF01839">
    <property type="entry name" value="FG-GAP"/>
    <property type="match status" value="2"/>
</dbReference>
<dbReference type="InterPro" id="IPR028994">
    <property type="entry name" value="Integrin_alpha_N"/>
</dbReference>
<evidence type="ECO:0000313" key="18">
    <source>
        <dbReference type="Proteomes" id="UP001516400"/>
    </source>
</evidence>
<dbReference type="Pfam" id="PF20805">
    <property type="entry name" value="Integrin_A_Ig_2"/>
    <property type="match status" value="1"/>
</dbReference>
<comment type="subcellular location">
    <subcellularLocation>
        <location evidence="1 13">Membrane</location>
        <topology evidence="1 13">Single-pass type I membrane protein</topology>
    </subcellularLocation>
</comment>
<evidence type="ECO:0000256" key="1">
    <source>
        <dbReference type="ARBA" id="ARBA00004479"/>
    </source>
</evidence>
<dbReference type="InterPro" id="IPR048286">
    <property type="entry name" value="Integrin_alpha_Ig-like_3"/>
</dbReference>
<dbReference type="SUPFAM" id="SSF69318">
    <property type="entry name" value="Integrin alpha N-terminal domain"/>
    <property type="match status" value="1"/>
</dbReference>
<reference evidence="17 18" key="1">
    <citation type="journal article" date="2021" name="BMC Biol.">
        <title>Horizontally acquired antibacterial genes associated with adaptive radiation of ladybird beetles.</title>
        <authorList>
            <person name="Li H.S."/>
            <person name="Tang X.F."/>
            <person name="Huang Y.H."/>
            <person name="Xu Z.Y."/>
            <person name="Chen M.L."/>
            <person name="Du X.Y."/>
            <person name="Qiu B.Y."/>
            <person name="Chen P.T."/>
            <person name="Zhang W."/>
            <person name="Slipinski A."/>
            <person name="Escalona H.E."/>
            <person name="Waterhouse R.M."/>
            <person name="Zwick A."/>
            <person name="Pang H."/>
        </authorList>
    </citation>
    <scope>NUCLEOTIDE SEQUENCE [LARGE SCALE GENOMIC DNA]</scope>
    <source>
        <strain evidence="17">SYSU2018</strain>
    </source>
</reference>
<organism evidence="17 18">
    <name type="scientific">Cryptolaemus montrouzieri</name>
    <dbReference type="NCBI Taxonomy" id="559131"/>
    <lineage>
        <taxon>Eukaryota</taxon>
        <taxon>Metazoa</taxon>
        <taxon>Ecdysozoa</taxon>
        <taxon>Arthropoda</taxon>
        <taxon>Hexapoda</taxon>
        <taxon>Insecta</taxon>
        <taxon>Pterygota</taxon>
        <taxon>Neoptera</taxon>
        <taxon>Endopterygota</taxon>
        <taxon>Coleoptera</taxon>
        <taxon>Polyphaga</taxon>
        <taxon>Cucujiformia</taxon>
        <taxon>Coccinelloidea</taxon>
        <taxon>Coccinellidae</taxon>
        <taxon>Scymninae</taxon>
        <taxon>Scymnini</taxon>
        <taxon>Cryptolaemus</taxon>
    </lineage>
</organism>
<dbReference type="PROSITE" id="PS51470">
    <property type="entry name" value="FG_GAP"/>
    <property type="match status" value="3"/>
</dbReference>
<name>A0ABD2N6J3_9CUCU</name>
<keyword evidence="3 13" id="KW-0812">Transmembrane</keyword>
<feature type="domain" description="Integrin alpha first immunoglubulin-like" evidence="14">
    <location>
        <begin position="322"/>
        <end position="473"/>
    </location>
</feature>
<dbReference type="GO" id="GO:0007229">
    <property type="term" value="P:integrin-mediated signaling pathway"/>
    <property type="evidence" value="ECO:0007669"/>
    <property type="project" value="UniProtKB-KW"/>
</dbReference>
<feature type="domain" description="Integrin alpha third immunoglobulin-like" evidence="16">
    <location>
        <begin position="624"/>
        <end position="839"/>
    </location>
</feature>
<dbReference type="Gene3D" id="1.20.5.930">
    <property type="entry name" value="Bicelle-embedded integrin alpha(iib) transmembrane segment"/>
    <property type="match status" value="1"/>
</dbReference>